<comment type="caution">
    <text evidence="2">The sequence shown here is derived from an EMBL/GenBank/DDBJ whole genome shotgun (WGS) entry which is preliminary data.</text>
</comment>
<proteinExistence type="predicted"/>
<evidence type="ECO:0000313" key="3">
    <source>
        <dbReference type="Proteomes" id="UP000214646"/>
    </source>
</evidence>
<gene>
    <name evidence="2" type="ORF">FRUB_01652</name>
</gene>
<protein>
    <submittedName>
        <fullName evidence="2">Uncharacterized protein</fullName>
    </submittedName>
</protein>
<dbReference type="AlphaFoldDB" id="A0A225DVD4"/>
<keyword evidence="3" id="KW-1185">Reference proteome</keyword>
<evidence type="ECO:0000313" key="2">
    <source>
        <dbReference type="EMBL" id="OWK45321.1"/>
    </source>
</evidence>
<accession>A0A225DVD4</accession>
<name>A0A225DVD4_9BACT</name>
<evidence type="ECO:0000256" key="1">
    <source>
        <dbReference type="SAM" id="MobiDB-lite"/>
    </source>
</evidence>
<organism evidence="2 3">
    <name type="scientific">Fimbriiglobus ruber</name>
    <dbReference type="NCBI Taxonomy" id="1908690"/>
    <lineage>
        <taxon>Bacteria</taxon>
        <taxon>Pseudomonadati</taxon>
        <taxon>Planctomycetota</taxon>
        <taxon>Planctomycetia</taxon>
        <taxon>Gemmatales</taxon>
        <taxon>Gemmataceae</taxon>
        <taxon>Fimbriiglobus</taxon>
    </lineage>
</organism>
<dbReference type="Proteomes" id="UP000214646">
    <property type="component" value="Unassembled WGS sequence"/>
</dbReference>
<dbReference type="EMBL" id="NIDE01000002">
    <property type="protein sequence ID" value="OWK45321.1"/>
    <property type="molecule type" value="Genomic_DNA"/>
</dbReference>
<sequence length="49" mass="5010">MKPACSSGVCENVTGSAVDEKSATTPEEDLSADLLRRSVVGGLTKGVSR</sequence>
<feature type="region of interest" description="Disordered" evidence="1">
    <location>
        <begin position="1"/>
        <end position="30"/>
    </location>
</feature>
<reference evidence="3" key="1">
    <citation type="submission" date="2017-06" db="EMBL/GenBank/DDBJ databases">
        <title>Genome analysis of Fimbriiglobus ruber SP5, the first member of the order Planctomycetales with confirmed chitinolytic capability.</title>
        <authorList>
            <person name="Ravin N.V."/>
            <person name="Rakitin A.L."/>
            <person name="Ivanova A.A."/>
            <person name="Beletsky A.V."/>
            <person name="Kulichevskaya I.S."/>
            <person name="Mardanov A.V."/>
            <person name="Dedysh S.N."/>
        </authorList>
    </citation>
    <scope>NUCLEOTIDE SEQUENCE [LARGE SCALE GENOMIC DNA]</scope>
    <source>
        <strain evidence="3">SP5</strain>
    </source>
</reference>